<name>A0A0C3CQG9_PILCF</name>
<evidence type="ECO:0000256" key="1">
    <source>
        <dbReference type="SAM" id="Phobius"/>
    </source>
</evidence>
<organism evidence="2 3">
    <name type="scientific">Piloderma croceum (strain F 1598)</name>
    <dbReference type="NCBI Taxonomy" id="765440"/>
    <lineage>
        <taxon>Eukaryota</taxon>
        <taxon>Fungi</taxon>
        <taxon>Dikarya</taxon>
        <taxon>Basidiomycota</taxon>
        <taxon>Agaricomycotina</taxon>
        <taxon>Agaricomycetes</taxon>
        <taxon>Agaricomycetidae</taxon>
        <taxon>Atheliales</taxon>
        <taxon>Atheliaceae</taxon>
        <taxon>Piloderma</taxon>
    </lineage>
</organism>
<sequence>MAEPPFCQAVELNNELSWMPSKNSLQATETNRFGINCVPSQPLISIDDVQATLQFLGRDLLHHRLNTLFPIFWLVSTPQSSHISPLHHQAIRGREIVITEDPGLHLLWYNDKIYIKPLPQYLTNYAFWKYFLSETTPDLRKAALGYVRSYSYLVLHQSDFDIAVEKKLISGTMDFAGLLYFLRSFRDINDDAVTPRYQYGELRLNRLNFFSRFYRFELFYHEVHWRYDYYFAQIVAPIVVVFATVSVALAAMQVVLAAEQLGHTPTWTVFISTSQWFSVICLFLAAACIVFFPVILCIFLARELAYALLKMHS</sequence>
<feature type="transmembrane region" description="Helical" evidence="1">
    <location>
        <begin position="276"/>
        <end position="301"/>
    </location>
</feature>
<gene>
    <name evidence="2" type="ORF">PILCRDRAFT_809899</name>
</gene>
<dbReference type="OrthoDB" id="5086500at2759"/>
<dbReference type="EMBL" id="KN832970">
    <property type="protein sequence ID" value="KIM91907.1"/>
    <property type="molecule type" value="Genomic_DNA"/>
</dbReference>
<dbReference type="Pfam" id="PF20246">
    <property type="entry name" value="DUF6601"/>
    <property type="match status" value="1"/>
</dbReference>
<reference evidence="2 3" key="1">
    <citation type="submission" date="2014-04" db="EMBL/GenBank/DDBJ databases">
        <authorList>
            <consortium name="DOE Joint Genome Institute"/>
            <person name="Kuo A."/>
            <person name="Tarkka M."/>
            <person name="Buscot F."/>
            <person name="Kohler A."/>
            <person name="Nagy L.G."/>
            <person name="Floudas D."/>
            <person name="Copeland A."/>
            <person name="Barry K.W."/>
            <person name="Cichocki N."/>
            <person name="Veneault-Fourrey C."/>
            <person name="LaButti K."/>
            <person name="Lindquist E.A."/>
            <person name="Lipzen A."/>
            <person name="Lundell T."/>
            <person name="Morin E."/>
            <person name="Murat C."/>
            <person name="Sun H."/>
            <person name="Tunlid A."/>
            <person name="Henrissat B."/>
            <person name="Grigoriev I.V."/>
            <person name="Hibbett D.S."/>
            <person name="Martin F."/>
            <person name="Nordberg H.P."/>
            <person name="Cantor M.N."/>
            <person name="Hua S.X."/>
        </authorList>
    </citation>
    <scope>NUCLEOTIDE SEQUENCE [LARGE SCALE GENOMIC DNA]</scope>
    <source>
        <strain evidence="2 3">F 1598</strain>
    </source>
</reference>
<keyword evidence="1" id="KW-0472">Membrane</keyword>
<dbReference type="InParanoid" id="A0A0C3CQG9"/>
<dbReference type="AlphaFoldDB" id="A0A0C3CQG9"/>
<keyword evidence="3" id="KW-1185">Reference proteome</keyword>
<dbReference type="PANTHER" id="PTHR34414">
    <property type="entry name" value="HET DOMAIN-CONTAINING PROTEIN-RELATED"/>
    <property type="match status" value="1"/>
</dbReference>
<evidence type="ECO:0000313" key="2">
    <source>
        <dbReference type="EMBL" id="KIM91907.1"/>
    </source>
</evidence>
<accession>A0A0C3CQG9</accession>
<dbReference type="InterPro" id="IPR046536">
    <property type="entry name" value="DUF6601"/>
</dbReference>
<reference evidence="3" key="2">
    <citation type="submission" date="2015-01" db="EMBL/GenBank/DDBJ databases">
        <title>Evolutionary Origins and Diversification of the Mycorrhizal Mutualists.</title>
        <authorList>
            <consortium name="DOE Joint Genome Institute"/>
            <consortium name="Mycorrhizal Genomics Consortium"/>
            <person name="Kohler A."/>
            <person name="Kuo A."/>
            <person name="Nagy L.G."/>
            <person name="Floudas D."/>
            <person name="Copeland A."/>
            <person name="Barry K.W."/>
            <person name="Cichocki N."/>
            <person name="Veneault-Fourrey C."/>
            <person name="LaButti K."/>
            <person name="Lindquist E.A."/>
            <person name="Lipzen A."/>
            <person name="Lundell T."/>
            <person name="Morin E."/>
            <person name="Murat C."/>
            <person name="Riley R."/>
            <person name="Ohm R."/>
            <person name="Sun H."/>
            <person name="Tunlid A."/>
            <person name="Henrissat B."/>
            <person name="Grigoriev I.V."/>
            <person name="Hibbett D.S."/>
            <person name="Martin F."/>
        </authorList>
    </citation>
    <scope>NUCLEOTIDE SEQUENCE [LARGE SCALE GENOMIC DNA]</scope>
    <source>
        <strain evidence="3">F 1598</strain>
    </source>
</reference>
<proteinExistence type="predicted"/>
<keyword evidence="1" id="KW-0812">Transmembrane</keyword>
<feature type="transmembrane region" description="Helical" evidence="1">
    <location>
        <begin position="234"/>
        <end position="256"/>
    </location>
</feature>
<dbReference type="PANTHER" id="PTHR34414:SF1">
    <property type="entry name" value="SUBTILISIN-LIKE SERINE PROTEASE"/>
    <property type="match status" value="1"/>
</dbReference>
<dbReference type="STRING" id="765440.A0A0C3CQG9"/>
<dbReference type="Proteomes" id="UP000054166">
    <property type="component" value="Unassembled WGS sequence"/>
</dbReference>
<evidence type="ECO:0000313" key="3">
    <source>
        <dbReference type="Proteomes" id="UP000054166"/>
    </source>
</evidence>
<dbReference type="HOGENOM" id="CLU_043687_1_1_1"/>
<keyword evidence="1" id="KW-1133">Transmembrane helix</keyword>
<protein>
    <recommendedName>
        <fullName evidence="4">Subtilisin-like serine protease</fullName>
    </recommendedName>
</protein>
<evidence type="ECO:0008006" key="4">
    <source>
        <dbReference type="Google" id="ProtNLM"/>
    </source>
</evidence>